<evidence type="ECO:0000313" key="2">
    <source>
        <dbReference type="Proteomes" id="UP000008152"/>
    </source>
</evidence>
<protein>
    <submittedName>
        <fullName evidence="1">Uncharacterized protein</fullName>
    </submittedName>
</protein>
<dbReference type="KEGG" id="vha:VIBHAR_03563"/>
<dbReference type="EMBL" id="CP000789">
    <property type="protein sequence ID" value="ABU72498.1"/>
    <property type="molecule type" value="Genomic_DNA"/>
</dbReference>
<gene>
    <name evidence="1" type="ordered locus">VIBHAR_03563</name>
</gene>
<sequence>MAIDNSVNCYMITLLHIPSVFGANFETKRISAPSGIKPSKKCGEM</sequence>
<evidence type="ECO:0000313" key="1">
    <source>
        <dbReference type="EMBL" id="ABU72498.1"/>
    </source>
</evidence>
<dbReference type="PATRIC" id="fig|338187.36.peg.3479"/>
<proteinExistence type="predicted"/>
<dbReference type="Proteomes" id="UP000008152">
    <property type="component" value="Chromosome I"/>
</dbReference>
<name>A7MTQ4_VIBC1</name>
<reference evidence="1 2" key="1">
    <citation type="submission" date="2007-08" db="EMBL/GenBank/DDBJ databases">
        <authorList>
            <consortium name="The Vibrio harveyi Genome Sequencing Project"/>
            <person name="Bassler B."/>
            <person name="Clifton S.W."/>
            <person name="Fulton L."/>
            <person name="Delehaunty K."/>
            <person name="Fronick C."/>
            <person name="Harrison M."/>
            <person name="Markivic C."/>
            <person name="Fulton R."/>
            <person name="Tin-Wollam A.-M."/>
            <person name="Shah N."/>
            <person name="Pepin K."/>
            <person name="Nash W."/>
            <person name="Thiruvilangam P."/>
            <person name="Bhonagiri V."/>
            <person name="Waters C."/>
            <person name="Tu K.C."/>
            <person name="Irgon J."/>
            <person name="Wilson R.K."/>
        </authorList>
    </citation>
    <scope>NUCLEOTIDE SEQUENCE [LARGE SCALE GENOMIC DNA]</scope>
    <source>
        <strain evidence="2">ATCC BAA-1116 / BB120</strain>
    </source>
</reference>
<dbReference type="AlphaFoldDB" id="A7MTQ4"/>
<organism evidence="1 2">
    <name type="scientific">Vibrio campbellii (strain ATCC BAA-1116)</name>
    <dbReference type="NCBI Taxonomy" id="2902295"/>
    <lineage>
        <taxon>Bacteria</taxon>
        <taxon>Pseudomonadati</taxon>
        <taxon>Pseudomonadota</taxon>
        <taxon>Gammaproteobacteria</taxon>
        <taxon>Vibrionales</taxon>
        <taxon>Vibrionaceae</taxon>
        <taxon>Vibrio</taxon>
    </lineage>
</organism>
<accession>A7MTQ4</accession>